<comment type="caution">
    <text evidence="1">The sequence shown here is derived from an EMBL/GenBank/DDBJ whole genome shotgun (WGS) entry which is preliminary data.</text>
</comment>
<protein>
    <submittedName>
        <fullName evidence="1">Uncharacterized protein</fullName>
    </submittedName>
</protein>
<organism evidence="1 2">
    <name type="scientific">Tritrichomonas musculus</name>
    <dbReference type="NCBI Taxonomy" id="1915356"/>
    <lineage>
        <taxon>Eukaryota</taxon>
        <taxon>Metamonada</taxon>
        <taxon>Parabasalia</taxon>
        <taxon>Tritrichomonadida</taxon>
        <taxon>Tritrichomonadidae</taxon>
        <taxon>Tritrichomonas</taxon>
    </lineage>
</organism>
<name>A0ABR2HBF9_9EUKA</name>
<evidence type="ECO:0000313" key="1">
    <source>
        <dbReference type="EMBL" id="KAK8843806.1"/>
    </source>
</evidence>
<proteinExistence type="predicted"/>
<reference evidence="1 2" key="1">
    <citation type="submission" date="2024-04" db="EMBL/GenBank/DDBJ databases">
        <title>Tritrichomonas musculus Genome.</title>
        <authorList>
            <person name="Alves-Ferreira E."/>
            <person name="Grigg M."/>
            <person name="Lorenzi H."/>
            <person name="Galac M."/>
        </authorList>
    </citation>
    <scope>NUCLEOTIDE SEQUENCE [LARGE SCALE GENOMIC DNA]</scope>
    <source>
        <strain evidence="1 2">EAF2021</strain>
    </source>
</reference>
<evidence type="ECO:0000313" key="2">
    <source>
        <dbReference type="Proteomes" id="UP001470230"/>
    </source>
</evidence>
<dbReference type="Proteomes" id="UP001470230">
    <property type="component" value="Unassembled WGS sequence"/>
</dbReference>
<gene>
    <name evidence="1" type="ORF">M9Y10_024880</name>
</gene>
<keyword evidence="2" id="KW-1185">Reference proteome</keyword>
<sequence length="69" mass="7422">MDASMGAKWSNFGGGGCGTCQNTNFMSGHNVNGLGHRRQILNPLLNKCVTASTNTRAPLLTFDYSMKEV</sequence>
<accession>A0ABR2HBF9</accession>
<dbReference type="EMBL" id="JAPFFF010000034">
    <property type="protein sequence ID" value="KAK8843806.1"/>
    <property type="molecule type" value="Genomic_DNA"/>
</dbReference>